<gene>
    <name evidence="2" type="ORF">LNKW23_38860</name>
</gene>
<evidence type="ECO:0000313" key="3">
    <source>
        <dbReference type="Proteomes" id="UP001239909"/>
    </source>
</evidence>
<reference evidence="2 3" key="1">
    <citation type="submission" date="2023-04" db="EMBL/GenBank/DDBJ databases">
        <title>Marinoamorphus aggregata gen. nov., sp. Nov., isolate from tissue of brittle star Ophioplocus japonicus.</title>
        <authorList>
            <person name="Kawano K."/>
            <person name="Sawayama S."/>
            <person name="Nakagawa S."/>
        </authorList>
    </citation>
    <scope>NUCLEOTIDE SEQUENCE [LARGE SCALE GENOMIC DNA]</scope>
    <source>
        <strain evidence="2 3">NKW23</strain>
    </source>
</reference>
<dbReference type="Pfam" id="PF03992">
    <property type="entry name" value="ABM"/>
    <property type="match status" value="1"/>
</dbReference>
<dbReference type="InterPro" id="IPR011008">
    <property type="entry name" value="Dimeric_a/b-barrel"/>
</dbReference>
<keyword evidence="3" id="KW-1185">Reference proteome</keyword>
<accession>A0ABQ6LS91</accession>
<protein>
    <recommendedName>
        <fullName evidence="1">ABM domain-containing protein</fullName>
    </recommendedName>
</protein>
<dbReference type="RefSeq" id="WP_285673762.1">
    <property type="nucleotide sequence ID" value="NZ_BSYI01000040.1"/>
</dbReference>
<evidence type="ECO:0000313" key="2">
    <source>
        <dbReference type="EMBL" id="GMG84670.1"/>
    </source>
</evidence>
<dbReference type="InterPro" id="IPR007138">
    <property type="entry name" value="ABM_dom"/>
</dbReference>
<evidence type="ECO:0000259" key="1">
    <source>
        <dbReference type="Pfam" id="PF03992"/>
    </source>
</evidence>
<organism evidence="2 3">
    <name type="scientific">Paralimibaculum aggregatum</name>
    <dbReference type="NCBI Taxonomy" id="3036245"/>
    <lineage>
        <taxon>Bacteria</taxon>
        <taxon>Pseudomonadati</taxon>
        <taxon>Pseudomonadota</taxon>
        <taxon>Alphaproteobacteria</taxon>
        <taxon>Rhodobacterales</taxon>
        <taxon>Paracoccaceae</taxon>
        <taxon>Paralimibaculum</taxon>
    </lineage>
</organism>
<comment type="caution">
    <text evidence="2">The sequence shown here is derived from an EMBL/GenBank/DDBJ whole genome shotgun (WGS) entry which is preliminary data.</text>
</comment>
<dbReference type="EMBL" id="BSYI01000040">
    <property type="protein sequence ID" value="GMG84670.1"/>
    <property type="molecule type" value="Genomic_DNA"/>
</dbReference>
<sequence length="102" mass="11321">MILRIFRAVVQEGQQAAFRDFIENTALPLTRRQDGLVSVTISAPHAISPNEFSMVSVWRDLDALKAFTGESWQEAVVLPEEAHLLAASHLHHYEVLATEGPA</sequence>
<name>A0ABQ6LS91_9RHOB</name>
<feature type="domain" description="ABM" evidence="1">
    <location>
        <begin position="1"/>
        <end position="69"/>
    </location>
</feature>
<dbReference type="SUPFAM" id="SSF54909">
    <property type="entry name" value="Dimeric alpha+beta barrel"/>
    <property type="match status" value="1"/>
</dbReference>
<proteinExistence type="predicted"/>
<dbReference type="Proteomes" id="UP001239909">
    <property type="component" value="Unassembled WGS sequence"/>
</dbReference>
<dbReference type="Gene3D" id="3.30.70.100">
    <property type="match status" value="1"/>
</dbReference>